<proteinExistence type="predicted"/>
<accession>A0A9P5Y574</accession>
<evidence type="ECO:0008006" key="4">
    <source>
        <dbReference type="Google" id="ProtNLM"/>
    </source>
</evidence>
<dbReference type="Gene3D" id="3.40.50.300">
    <property type="entry name" value="P-loop containing nucleotide triphosphate hydrolases"/>
    <property type="match status" value="1"/>
</dbReference>
<comment type="caution">
    <text evidence="2">The sequence shown here is derived from an EMBL/GenBank/DDBJ whole genome shotgun (WGS) entry which is preliminary data.</text>
</comment>
<reference evidence="2" key="1">
    <citation type="submission" date="2020-11" db="EMBL/GenBank/DDBJ databases">
        <authorList>
            <consortium name="DOE Joint Genome Institute"/>
            <person name="Ahrendt S."/>
            <person name="Riley R."/>
            <person name="Andreopoulos W."/>
            <person name="Labutti K."/>
            <person name="Pangilinan J."/>
            <person name="Ruiz-Duenas F.J."/>
            <person name="Barrasa J.M."/>
            <person name="Sanchez-Garcia M."/>
            <person name="Camarero S."/>
            <person name="Miyauchi S."/>
            <person name="Serrano A."/>
            <person name="Linde D."/>
            <person name="Babiker R."/>
            <person name="Drula E."/>
            <person name="Ayuso-Fernandez I."/>
            <person name="Pacheco R."/>
            <person name="Padilla G."/>
            <person name="Ferreira P."/>
            <person name="Barriuso J."/>
            <person name="Kellner H."/>
            <person name="Castanera R."/>
            <person name="Alfaro M."/>
            <person name="Ramirez L."/>
            <person name="Pisabarro A.G."/>
            <person name="Kuo A."/>
            <person name="Tritt A."/>
            <person name="Lipzen A."/>
            <person name="He G."/>
            <person name="Yan M."/>
            <person name="Ng V."/>
            <person name="Cullen D."/>
            <person name="Martin F."/>
            <person name="Rosso M.-N."/>
            <person name="Henrissat B."/>
            <person name="Hibbett D."/>
            <person name="Martinez A.T."/>
            <person name="Grigoriev I.V."/>
        </authorList>
    </citation>
    <scope>NUCLEOTIDE SEQUENCE</scope>
    <source>
        <strain evidence="2">CBS 247.69</strain>
    </source>
</reference>
<dbReference type="InterPro" id="IPR027417">
    <property type="entry name" value="P-loop_NTPase"/>
</dbReference>
<gene>
    <name evidence="2" type="ORF">BDZ94DRAFT_1262769</name>
</gene>
<feature type="compositionally biased region" description="Polar residues" evidence="1">
    <location>
        <begin position="1"/>
        <end position="19"/>
    </location>
</feature>
<feature type="region of interest" description="Disordered" evidence="1">
    <location>
        <begin position="293"/>
        <end position="312"/>
    </location>
</feature>
<feature type="region of interest" description="Disordered" evidence="1">
    <location>
        <begin position="1"/>
        <end position="21"/>
    </location>
</feature>
<dbReference type="AlphaFoldDB" id="A0A9P5Y574"/>
<dbReference type="Proteomes" id="UP000807353">
    <property type="component" value="Unassembled WGS sequence"/>
</dbReference>
<dbReference type="SUPFAM" id="SSF52540">
    <property type="entry name" value="P-loop containing nucleoside triphosphate hydrolases"/>
    <property type="match status" value="1"/>
</dbReference>
<evidence type="ECO:0000256" key="1">
    <source>
        <dbReference type="SAM" id="MobiDB-lite"/>
    </source>
</evidence>
<evidence type="ECO:0000313" key="2">
    <source>
        <dbReference type="EMBL" id="KAF9461846.1"/>
    </source>
</evidence>
<keyword evidence="3" id="KW-1185">Reference proteome</keyword>
<dbReference type="OrthoDB" id="59699at2759"/>
<sequence>MSNPQLNVQRSNTAPTPNTKEMKRYTKLKKKAKRFRVLIIGGANAGKTTILRKICNTTDNPEIFDGEGRKININLEPTILRGDHDVENEMVFRKNSTFIFHDSRGFEAGGVEEFEKVKAFISDHARKKKMKDQVHVIWYCVALDDDRPVTYAERQFFSELGTGKVPVIVIFTKCEALELKAIGVLEDEGCDFVDAVEKASVYVREKLKNIHETFEAMRYPPKGHVYLQELEKKNSNCQELVECTIQVLDSKILQGLFISTQQNSLELAVRYSMRNVLEGVLSFMEVITPTIKKTSEKERRKPPSEVETGREGRKSLNEWRIEMFKNVFKYFPYHYVSTCF</sequence>
<dbReference type="EMBL" id="MU150278">
    <property type="protein sequence ID" value="KAF9461846.1"/>
    <property type="molecule type" value="Genomic_DNA"/>
</dbReference>
<name>A0A9P5Y574_9AGAR</name>
<evidence type="ECO:0000313" key="3">
    <source>
        <dbReference type="Proteomes" id="UP000807353"/>
    </source>
</evidence>
<protein>
    <recommendedName>
        <fullName evidence="4">G domain-containing protein</fullName>
    </recommendedName>
</protein>
<organism evidence="2 3">
    <name type="scientific">Collybia nuda</name>
    <dbReference type="NCBI Taxonomy" id="64659"/>
    <lineage>
        <taxon>Eukaryota</taxon>
        <taxon>Fungi</taxon>
        <taxon>Dikarya</taxon>
        <taxon>Basidiomycota</taxon>
        <taxon>Agaricomycotina</taxon>
        <taxon>Agaricomycetes</taxon>
        <taxon>Agaricomycetidae</taxon>
        <taxon>Agaricales</taxon>
        <taxon>Tricholomatineae</taxon>
        <taxon>Clitocybaceae</taxon>
        <taxon>Collybia</taxon>
    </lineage>
</organism>
<dbReference type="PRINTS" id="PR00449">
    <property type="entry name" value="RASTRNSFRMNG"/>
</dbReference>